<dbReference type="EC" id="2.7.11.1" evidence="1"/>
<dbReference type="PROSITE" id="PS50011">
    <property type="entry name" value="PROTEIN_KINASE_DOM"/>
    <property type="match status" value="1"/>
</dbReference>
<reference evidence="8" key="1">
    <citation type="submission" date="2021-01" db="UniProtKB">
        <authorList>
            <consortium name="EnsemblMetazoa"/>
        </authorList>
    </citation>
    <scope>IDENTIFICATION</scope>
</reference>
<dbReference type="InterPro" id="IPR050235">
    <property type="entry name" value="CK1_Ser-Thr_kinase"/>
</dbReference>
<keyword evidence="3 4" id="KW-0067">ATP-binding</keyword>
<dbReference type="InterPro" id="IPR000719">
    <property type="entry name" value="Prot_kinase_dom"/>
</dbReference>
<keyword evidence="2 4" id="KW-0547">Nucleotide-binding</keyword>
<dbReference type="PANTHER" id="PTHR11909">
    <property type="entry name" value="CASEIN KINASE-RELATED"/>
    <property type="match status" value="1"/>
</dbReference>
<organism evidence="8 9">
    <name type="scientific">Clytia hemisphaerica</name>
    <dbReference type="NCBI Taxonomy" id="252671"/>
    <lineage>
        <taxon>Eukaryota</taxon>
        <taxon>Metazoa</taxon>
        <taxon>Cnidaria</taxon>
        <taxon>Hydrozoa</taxon>
        <taxon>Hydroidolina</taxon>
        <taxon>Leptothecata</taxon>
        <taxon>Obeliida</taxon>
        <taxon>Clytiidae</taxon>
        <taxon>Clytia</taxon>
    </lineage>
</organism>
<accession>A0A7M5X2B1</accession>
<evidence type="ECO:0000256" key="2">
    <source>
        <dbReference type="ARBA" id="ARBA00022741"/>
    </source>
</evidence>
<evidence type="ECO:0000256" key="5">
    <source>
        <dbReference type="RuleBase" id="RU000304"/>
    </source>
</evidence>
<dbReference type="SUPFAM" id="SSF56112">
    <property type="entry name" value="Protein kinase-like (PK-like)"/>
    <property type="match status" value="1"/>
</dbReference>
<dbReference type="GeneID" id="136798354"/>
<dbReference type="GO" id="GO:0005524">
    <property type="term" value="F:ATP binding"/>
    <property type="evidence" value="ECO:0007669"/>
    <property type="project" value="UniProtKB-UniRule"/>
</dbReference>
<feature type="compositionally biased region" description="Basic residues" evidence="6">
    <location>
        <begin position="429"/>
        <end position="438"/>
    </location>
</feature>
<sequence>MPPKKKAAAKGPRGMGKPISPGQKMLDLTKKEWKLGPVIGQGGFGYLYLGGPAEGGAITSENGSYVIKVEPHANGPLFVELAFYQRVAKPDMVSTWMKEKKKKHLGIPLYIATGSFEHDGNKYRFLVMDRFGTDVEKIYKEHGYVFPESTVYSLGLRIIDALEYMHSKEYVHADIKSSNIMLGFSKADKLKVYLLDYGLAYRYCPGGQHVAYKEDPKRRHDGTIEYTSRDAHKGCAPSRRGDLEILGYCMLQWLCKKLPWEKNLNDKEYVMKEKIKYMNDIPKLLKECLPGTTPSSQLKDFLNYINTLEYDSQPDYDKVRTLFKAGLKKAGHSDDGANIILPTGSPSASPKKRRSARGIAAAVSEDENKPPPPVKRGRPKASSNVAAKKSKPDPPTPEEAPKKPPKAVGPPKSKSAAATKGDNKSGQVIHKRVRRKNVPTRDFAQSP</sequence>
<feature type="compositionally biased region" description="Low complexity" evidence="6">
    <location>
        <begin position="9"/>
        <end position="18"/>
    </location>
</feature>
<keyword evidence="9" id="KW-1185">Reference proteome</keyword>
<proteinExistence type="inferred from homology"/>
<dbReference type="PROSITE" id="PS00108">
    <property type="entry name" value="PROTEIN_KINASE_ST"/>
    <property type="match status" value="1"/>
</dbReference>
<dbReference type="CDD" id="cd14015">
    <property type="entry name" value="STKc_VRK"/>
    <property type="match status" value="1"/>
</dbReference>
<dbReference type="EnsemblMetazoa" id="CLYHEMT016457.1">
    <property type="protein sequence ID" value="CLYHEMP016457.1"/>
    <property type="gene ID" value="CLYHEMG016457"/>
</dbReference>
<feature type="region of interest" description="Disordered" evidence="6">
    <location>
        <begin position="328"/>
        <end position="447"/>
    </location>
</feature>
<feature type="compositionally biased region" description="Low complexity" evidence="6">
    <location>
        <begin position="409"/>
        <end position="418"/>
    </location>
</feature>
<evidence type="ECO:0000256" key="6">
    <source>
        <dbReference type="SAM" id="MobiDB-lite"/>
    </source>
</evidence>
<evidence type="ECO:0000256" key="3">
    <source>
        <dbReference type="ARBA" id="ARBA00022840"/>
    </source>
</evidence>
<dbReference type="InterPro" id="IPR017441">
    <property type="entry name" value="Protein_kinase_ATP_BS"/>
</dbReference>
<evidence type="ECO:0000313" key="9">
    <source>
        <dbReference type="Proteomes" id="UP000594262"/>
    </source>
</evidence>
<dbReference type="AlphaFoldDB" id="A0A7M5X2B1"/>
<dbReference type="PROSITE" id="PS00107">
    <property type="entry name" value="PROTEIN_KINASE_ATP"/>
    <property type="match status" value="1"/>
</dbReference>
<name>A0A7M5X2B1_9CNID</name>
<dbReference type="InterPro" id="IPR008271">
    <property type="entry name" value="Ser/Thr_kinase_AS"/>
</dbReference>
<dbReference type="Pfam" id="PF00069">
    <property type="entry name" value="Pkinase"/>
    <property type="match status" value="1"/>
</dbReference>
<keyword evidence="5" id="KW-0723">Serine/threonine-protein kinase</keyword>
<dbReference type="SMART" id="SM00220">
    <property type="entry name" value="S_TKc"/>
    <property type="match status" value="1"/>
</dbReference>
<dbReference type="RefSeq" id="XP_066911062.1">
    <property type="nucleotide sequence ID" value="XM_067054961.1"/>
</dbReference>
<comment type="similarity">
    <text evidence="5">Belongs to the protein kinase superfamily.</text>
</comment>
<feature type="region of interest" description="Disordered" evidence="6">
    <location>
        <begin position="1"/>
        <end position="22"/>
    </location>
</feature>
<evidence type="ECO:0000256" key="1">
    <source>
        <dbReference type="ARBA" id="ARBA00012513"/>
    </source>
</evidence>
<evidence type="ECO:0000259" key="7">
    <source>
        <dbReference type="PROSITE" id="PS50011"/>
    </source>
</evidence>
<feature type="binding site" evidence="4">
    <location>
        <position position="68"/>
    </location>
    <ligand>
        <name>ATP</name>
        <dbReference type="ChEBI" id="CHEBI:30616"/>
    </ligand>
</feature>
<keyword evidence="5" id="KW-0418">Kinase</keyword>
<dbReference type="GO" id="GO:0004674">
    <property type="term" value="F:protein serine/threonine kinase activity"/>
    <property type="evidence" value="ECO:0007669"/>
    <property type="project" value="UniProtKB-KW"/>
</dbReference>
<dbReference type="Gene3D" id="1.10.510.10">
    <property type="entry name" value="Transferase(Phosphotransferase) domain 1"/>
    <property type="match status" value="1"/>
</dbReference>
<feature type="domain" description="Protein kinase" evidence="7">
    <location>
        <begin position="33"/>
        <end position="323"/>
    </location>
</feature>
<dbReference type="Proteomes" id="UP000594262">
    <property type="component" value="Unplaced"/>
</dbReference>
<evidence type="ECO:0000313" key="8">
    <source>
        <dbReference type="EnsemblMetazoa" id="CLYHEMP016457.1"/>
    </source>
</evidence>
<keyword evidence="5" id="KW-0808">Transferase</keyword>
<evidence type="ECO:0000256" key="4">
    <source>
        <dbReference type="PROSITE-ProRule" id="PRU10141"/>
    </source>
</evidence>
<dbReference type="InterPro" id="IPR011009">
    <property type="entry name" value="Kinase-like_dom_sf"/>
</dbReference>
<dbReference type="OrthoDB" id="1684102at2759"/>
<protein>
    <recommendedName>
        <fullName evidence="1">non-specific serine/threonine protein kinase</fullName>
        <ecNumber evidence="1">2.7.11.1</ecNumber>
    </recommendedName>
</protein>